<dbReference type="Pfam" id="PF00646">
    <property type="entry name" value="F-box"/>
    <property type="match status" value="1"/>
</dbReference>
<dbReference type="Proteomes" id="UP000242715">
    <property type="component" value="Unassembled WGS sequence"/>
</dbReference>
<dbReference type="OrthoDB" id="1918565at2759"/>
<dbReference type="InterPro" id="IPR036047">
    <property type="entry name" value="F-box-like_dom_sf"/>
</dbReference>
<name>A0A2Z6NFP1_TRISU</name>
<dbReference type="Pfam" id="PF14299">
    <property type="entry name" value="PP2"/>
    <property type="match status" value="1"/>
</dbReference>
<dbReference type="PANTHER" id="PTHR32278:SF131">
    <property type="entry name" value="F-BOX PROTEIN PP2-A13"/>
    <property type="match status" value="1"/>
</dbReference>
<proteinExistence type="predicted"/>
<accession>A0A2Z6NFP1</accession>
<dbReference type="CDD" id="cd22162">
    <property type="entry name" value="F-box_AtSKIP3-like"/>
    <property type="match status" value="1"/>
</dbReference>
<gene>
    <name evidence="2" type="ORF">TSUD_364080</name>
</gene>
<evidence type="ECO:0000313" key="3">
    <source>
        <dbReference type="Proteomes" id="UP000242715"/>
    </source>
</evidence>
<evidence type="ECO:0000259" key="1">
    <source>
        <dbReference type="PROSITE" id="PS50181"/>
    </source>
</evidence>
<dbReference type="PANTHER" id="PTHR32278">
    <property type="entry name" value="F-BOX DOMAIN-CONTAINING PROTEIN"/>
    <property type="match status" value="1"/>
</dbReference>
<keyword evidence="3" id="KW-1185">Reference proteome</keyword>
<sequence>MTELGELPEGCIAVILSRTTPLDVGRLSLVSTTFNSAAKFNDVWNRFLPSDPHLISSTISQCPSLANNPSKKALFLAMSDSPIIIDNGRKSFQLERKSGKKCYMLSARSLTIAGIDDIYSWYWTDTPDSRFTEVANIRFLRWLEIRGMINTTSLSPNTQYAAYLVFKTIHAYGFDKCPVVLSVGVEGGHIDTKIVCLDPNVQRRPSNRRFNHTLVGLPRPSVRSDGWLEIEMGEFFNSGIEDENIQMNVIEIMSGMMKASFSLEGIEVRPKVDN</sequence>
<feature type="domain" description="F-box" evidence="1">
    <location>
        <begin position="1"/>
        <end position="47"/>
    </location>
</feature>
<organism evidence="2 3">
    <name type="scientific">Trifolium subterraneum</name>
    <name type="common">Subterranean clover</name>
    <dbReference type="NCBI Taxonomy" id="3900"/>
    <lineage>
        <taxon>Eukaryota</taxon>
        <taxon>Viridiplantae</taxon>
        <taxon>Streptophyta</taxon>
        <taxon>Embryophyta</taxon>
        <taxon>Tracheophyta</taxon>
        <taxon>Spermatophyta</taxon>
        <taxon>Magnoliopsida</taxon>
        <taxon>eudicotyledons</taxon>
        <taxon>Gunneridae</taxon>
        <taxon>Pentapetalae</taxon>
        <taxon>rosids</taxon>
        <taxon>fabids</taxon>
        <taxon>Fabales</taxon>
        <taxon>Fabaceae</taxon>
        <taxon>Papilionoideae</taxon>
        <taxon>50 kb inversion clade</taxon>
        <taxon>NPAAA clade</taxon>
        <taxon>Hologalegina</taxon>
        <taxon>IRL clade</taxon>
        <taxon>Trifolieae</taxon>
        <taxon>Trifolium</taxon>
    </lineage>
</organism>
<dbReference type="AlphaFoldDB" id="A0A2Z6NFP1"/>
<reference evidence="3" key="1">
    <citation type="journal article" date="2017" name="Front. Plant Sci.">
        <title>Climate Clever Clovers: New Paradigm to Reduce the Environmental Footprint of Ruminants by Breeding Low Methanogenic Forages Utilizing Haplotype Variation.</title>
        <authorList>
            <person name="Kaur P."/>
            <person name="Appels R."/>
            <person name="Bayer P.E."/>
            <person name="Keeble-Gagnere G."/>
            <person name="Wang J."/>
            <person name="Hirakawa H."/>
            <person name="Shirasawa K."/>
            <person name="Vercoe P."/>
            <person name="Stefanova K."/>
            <person name="Durmic Z."/>
            <person name="Nichols P."/>
            <person name="Revell C."/>
            <person name="Isobe S.N."/>
            <person name="Edwards D."/>
            <person name="Erskine W."/>
        </authorList>
    </citation>
    <scope>NUCLEOTIDE SEQUENCE [LARGE SCALE GENOMIC DNA]</scope>
    <source>
        <strain evidence="3">cv. Daliak</strain>
    </source>
</reference>
<dbReference type="SUPFAM" id="SSF81383">
    <property type="entry name" value="F-box domain"/>
    <property type="match status" value="1"/>
</dbReference>
<dbReference type="InterPro" id="IPR001810">
    <property type="entry name" value="F-box_dom"/>
</dbReference>
<protein>
    <recommendedName>
        <fullName evidence="1">F-box domain-containing protein</fullName>
    </recommendedName>
</protein>
<dbReference type="PROSITE" id="PS50181">
    <property type="entry name" value="FBOX"/>
    <property type="match status" value="1"/>
</dbReference>
<evidence type="ECO:0000313" key="2">
    <source>
        <dbReference type="EMBL" id="GAU35452.1"/>
    </source>
</evidence>
<dbReference type="InterPro" id="IPR025886">
    <property type="entry name" value="PP2-like"/>
</dbReference>
<dbReference type="EMBL" id="DF973591">
    <property type="protein sequence ID" value="GAU35452.1"/>
    <property type="molecule type" value="Genomic_DNA"/>
</dbReference>